<gene>
    <name evidence="10" type="ORF">DWV29_27070</name>
</gene>
<dbReference type="CDD" id="cd03216">
    <property type="entry name" value="ABC_Carb_Monos_I"/>
    <property type="match status" value="1"/>
</dbReference>
<keyword evidence="3" id="KW-1003">Cell membrane</keyword>
<dbReference type="CDD" id="cd03215">
    <property type="entry name" value="ABC_Carb_Monos_II"/>
    <property type="match status" value="1"/>
</dbReference>
<keyword evidence="6 10" id="KW-0067">ATP-binding</keyword>
<protein>
    <submittedName>
        <fullName evidence="10">ABC transporter ATP-binding protein</fullName>
    </submittedName>
</protein>
<dbReference type="GO" id="GO:0005886">
    <property type="term" value="C:plasma membrane"/>
    <property type="evidence" value="ECO:0007669"/>
    <property type="project" value="UniProtKB-SubCell"/>
</dbReference>
<dbReference type="SMART" id="SM00382">
    <property type="entry name" value="AAA"/>
    <property type="match status" value="1"/>
</dbReference>
<evidence type="ECO:0000256" key="4">
    <source>
        <dbReference type="ARBA" id="ARBA00022737"/>
    </source>
</evidence>
<feature type="domain" description="ABC transporter" evidence="9">
    <location>
        <begin position="268"/>
        <end position="509"/>
    </location>
</feature>
<feature type="domain" description="ABC transporter" evidence="9">
    <location>
        <begin position="16"/>
        <end position="250"/>
    </location>
</feature>
<keyword evidence="4" id="KW-0677">Repeat</keyword>
<keyword evidence="7" id="KW-1278">Translocase</keyword>
<evidence type="ECO:0000256" key="8">
    <source>
        <dbReference type="ARBA" id="ARBA00023136"/>
    </source>
</evidence>
<comment type="subcellular location">
    <subcellularLocation>
        <location evidence="1">Cell membrane</location>
        <topology evidence="1">Peripheral membrane protein</topology>
    </subcellularLocation>
</comment>
<proteinExistence type="predicted"/>
<dbReference type="InterPro" id="IPR003593">
    <property type="entry name" value="AAA+_ATPase"/>
</dbReference>
<dbReference type="FunFam" id="3.40.50.300:FF:000127">
    <property type="entry name" value="Ribose import ATP-binding protein RbsA"/>
    <property type="match status" value="1"/>
</dbReference>
<dbReference type="Gene3D" id="3.40.50.300">
    <property type="entry name" value="P-loop containing nucleotide triphosphate hydrolases"/>
    <property type="match status" value="2"/>
</dbReference>
<name>A0A413F708_9FIRM</name>
<evidence type="ECO:0000313" key="11">
    <source>
        <dbReference type="Proteomes" id="UP000283880"/>
    </source>
</evidence>
<evidence type="ECO:0000256" key="7">
    <source>
        <dbReference type="ARBA" id="ARBA00022967"/>
    </source>
</evidence>
<comment type="caution">
    <text evidence="10">The sequence shown here is derived from an EMBL/GenBank/DDBJ whole genome shotgun (WGS) entry which is preliminary data.</text>
</comment>
<dbReference type="InterPro" id="IPR050107">
    <property type="entry name" value="ABC_carbohydrate_import_ATPase"/>
</dbReference>
<dbReference type="InterPro" id="IPR003439">
    <property type="entry name" value="ABC_transporter-like_ATP-bd"/>
</dbReference>
<accession>A0A413F708</accession>
<dbReference type="GO" id="GO:0016887">
    <property type="term" value="F:ATP hydrolysis activity"/>
    <property type="evidence" value="ECO:0007669"/>
    <property type="project" value="InterPro"/>
</dbReference>
<evidence type="ECO:0000256" key="5">
    <source>
        <dbReference type="ARBA" id="ARBA00022741"/>
    </source>
</evidence>
<dbReference type="PANTHER" id="PTHR43790:SF4">
    <property type="entry name" value="GUANOSINE IMPORT ATP-BINDING PROTEIN NUPO"/>
    <property type="match status" value="1"/>
</dbReference>
<dbReference type="PROSITE" id="PS50893">
    <property type="entry name" value="ABC_TRANSPORTER_2"/>
    <property type="match status" value="2"/>
</dbReference>
<dbReference type="InterPro" id="IPR027417">
    <property type="entry name" value="P-loop_NTPase"/>
</dbReference>
<dbReference type="PANTHER" id="PTHR43790">
    <property type="entry name" value="CARBOHYDRATE TRANSPORT ATP-BINDING PROTEIN MG119-RELATED"/>
    <property type="match status" value="1"/>
</dbReference>
<dbReference type="InterPro" id="IPR017871">
    <property type="entry name" value="ABC_transporter-like_CS"/>
</dbReference>
<dbReference type="PROSITE" id="PS00211">
    <property type="entry name" value="ABC_TRANSPORTER_1"/>
    <property type="match status" value="1"/>
</dbReference>
<evidence type="ECO:0000256" key="2">
    <source>
        <dbReference type="ARBA" id="ARBA00022448"/>
    </source>
</evidence>
<dbReference type="SUPFAM" id="SSF52540">
    <property type="entry name" value="P-loop containing nucleoside triphosphate hydrolases"/>
    <property type="match status" value="2"/>
</dbReference>
<evidence type="ECO:0000259" key="9">
    <source>
        <dbReference type="PROSITE" id="PS50893"/>
    </source>
</evidence>
<dbReference type="EMBL" id="QSBM01000034">
    <property type="protein sequence ID" value="RGX21048.1"/>
    <property type="molecule type" value="Genomic_DNA"/>
</dbReference>
<dbReference type="OrthoDB" id="9771863at2"/>
<evidence type="ECO:0000256" key="1">
    <source>
        <dbReference type="ARBA" id="ARBA00004202"/>
    </source>
</evidence>
<reference evidence="10 11" key="1">
    <citation type="submission" date="2018-08" db="EMBL/GenBank/DDBJ databases">
        <title>A genome reference for cultivated species of the human gut microbiota.</title>
        <authorList>
            <person name="Zou Y."/>
            <person name="Xue W."/>
            <person name="Luo G."/>
        </authorList>
    </citation>
    <scope>NUCLEOTIDE SEQUENCE [LARGE SCALE GENOMIC DNA]</scope>
    <source>
        <strain evidence="10 11">AF04-15</strain>
    </source>
</reference>
<evidence type="ECO:0000256" key="6">
    <source>
        <dbReference type="ARBA" id="ARBA00022840"/>
    </source>
</evidence>
<sequence length="513" mass="56782">MLRRIDPSMEENKYALQMQNITVKFPGVLANDNVSIDCKKGEVLGLLGENGAGKTTLMNVLYGLYPPSSGKILLDGKEVQIGSPSEAISHGVGMVHQHFKLVDTLSVIENVILGIPTKKQILDLEPARKKLLELCKEYELFVDPDEIVWKLPVGKQQWVEILKALYQDCKVLVLDEPTAVLTPAESDQLCCAIRHITEKGRSVIFISHKLREVIQITDRVTVIRDGKFIGTVDTKDATQLTLAQMMVGRPVSIERKERPEFEHREPILVMKDVNAVDDRGIPALKNMNLTVHAGEIVGVAGVDGNGQRELAECISGMRKLTGGSVTIKGKPVTGVIADPSFLGFIPEDRQKTGLVMDFTIADNLIIKDYYNEPFAEKHILNYKTIKKHARKMIKKYHVKTPSEDVRVRNLSGGNQQKVVIARELDPEPVLDLVAHPTRGLDLGAVDNVLDILMKERNRGAAVLFISAELQEVMALSDRIIVLFNGEIMGELDGATADQKVIGQMMLGQVPEVL</sequence>
<keyword evidence="2" id="KW-0813">Transport</keyword>
<evidence type="ECO:0000313" key="10">
    <source>
        <dbReference type="EMBL" id="RGX21048.1"/>
    </source>
</evidence>
<evidence type="ECO:0000256" key="3">
    <source>
        <dbReference type="ARBA" id="ARBA00022475"/>
    </source>
</evidence>
<keyword evidence="8" id="KW-0472">Membrane</keyword>
<dbReference type="Proteomes" id="UP000283880">
    <property type="component" value="Unassembled WGS sequence"/>
</dbReference>
<keyword evidence="5" id="KW-0547">Nucleotide-binding</keyword>
<dbReference type="Pfam" id="PF00005">
    <property type="entry name" value="ABC_tran"/>
    <property type="match status" value="2"/>
</dbReference>
<dbReference type="GO" id="GO:0005524">
    <property type="term" value="F:ATP binding"/>
    <property type="evidence" value="ECO:0007669"/>
    <property type="project" value="UniProtKB-KW"/>
</dbReference>
<dbReference type="AlphaFoldDB" id="A0A413F708"/>
<organism evidence="10 11">
    <name type="scientific">Enterocloster asparagiformis</name>
    <dbReference type="NCBI Taxonomy" id="333367"/>
    <lineage>
        <taxon>Bacteria</taxon>
        <taxon>Bacillati</taxon>
        <taxon>Bacillota</taxon>
        <taxon>Clostridia</taxon>
        <taxon>Lachnospirales</taxon>
        <taxon>Lachnospiraceae</taxon>
        <taxon>Enterocloster</taxon>
    </lineage>
</organism>